<evidence type="ECO:0000313" key="3">
    <source>
        <dbReference type="Proteomes" id="UP001392437"/>
    </source>
</evidence>
<evidence type="ECO:0000259" key="1">
    <source>
        <dbReference type="PROSITE" id="PS50280"/>
    </source>
</evidence>
<dbReference type="SUPFAM" id="SSF82199">
    <property type="entry name" value="SET domain"/>
    <property type="match status" value="1"/>
</dbReference>
<name>A0AAW0R2N6_9PEZI</name>
<accession>A0AAW0R2N6</accession>
<dbReference type="SUPFAM" id="SSF48452">
    <property type="entry name" value="TPR-like"/>
    <property type="match status" value="1"/>
</dbReference>
<dbReference type="Pfam" id="PF13432">
    <property type="entry name" value="TPR_16"/>
    <property type="match status" value="2"/>
</dbReference>
<sequence length="743" mass="83455">MDIKDVSNEDQYLGIFKQLQGMAERALGRKGQKPRNHTSAHEMVYTFMANMHMNQNTARTDKYRISTTQVPPPYAPCTLSADELEPIMITDMRLETHHRGKRVALRVLTPPDRMTAVMAIVEDENGTAALLQLYHQPDPSLVPTEDIIQQQRVCIVKEPFFKTGVGGSFSIRVDHVNDLIWLRPSDKRIPPKWIVSERLLEESNRNRSHEIRMQGNTAVQRGKWSEAERLYSAAVSVAATPDEERLAHLNRSFANLKLGRFKDSLDDAIEGGRGTPVAEKAMFREARALYELGDFNGSLQTFQKLVTEFPGNTAVIPELRRVQARVQEQETGEYSFQKMHQQARDPNPIIDCATFRAHVEVRMTPDRGRGLFTTRNVKAGDLLICEKAFAYVYAGNDQKLGRQNTLILMHMGSKTVTVGGQAQLITQVVQKLAHNPSTLAEFKDLYHGDYKEVAKTWVEGQPVVDTFLVAQIVNLNSFGAPRSSHESFRQSLEGKPNDNYTTCGIWLIASRINHACVGNCRRSFIGDMQIIRAMRDLEAGTELRFGYCHPEALDTYETTQKRLAHWGFTCDCALCRESQATPASVWQRRRALRRDLSRVLDKHPPAVARAKRLLAELDKTHRDSEGSGIRLEAWDLYLALGSAFLERGNASEAAEALLKALESLGFDVVASPPRICAGQPARFEIRTWGMSIPHTVAIFAKLSEAYQKLAPGFLGSIARYARTAYCTVVGEGDTFAEMFGEMI</sequence>
<dbReference type="SMART" id="SM00028">
    <property type="entry name" value="TPR"/>
    <property type="match status" value="3"/>
</dbReference>
<dbReference type="InterPro" id="IPR053209">
    <property type="entry name" value="Gramillin-biosynth_MTr"/>
</dbReference>
<dbReference type="CDD" id="cd20071">
    <property type="entry name" value="SET_SMYD"/>
    <property type="match status" value="1"/>
</dbReference>
<dbReference type="PANTHER" id="PTHR47643:SF2">
    <property type="entry name" value="TPR DOMAIN PROTEIN (AFU_ORTHOLOGUE AFUA_5G12710)"/>
    <property type="match status" value="1"/>
</dbReference>
<dbReference type="Pfam" id="PF00856">
    <property type="entry name" value="SET"/>
    <property type="match status" value="1"/>
</dbReference>
<dbReference type="InterPro" id="IPR001214">
    <property type="entry name" value="SET_dom"/>
</dbReference>
<dbReference type="PROSITE" id="PS50280">
    <property type="entry name" value="SET"/>
    <property type="match status" value="1"/>
</dbReference>
<dbReference type="InterPro" id="IPR046341">
    <property type="entry name" value="SET_dom_sf"/>
</dbReference>
<gene>
    <name evidence="2" type="ORF">PG999_005631</name>
</gene>
<reference evidence="2 3" key="1">
    <citation type="submission" date="2023-01" db="EMBL/GenBank/DDBJ databases">
        <title>Analysis of 21 Apiospora genomes using comparative genomics revels a genus with tremendous synthesis potential of carbohydrate active enzymes and secondary metabolites.</title>
        <authorList>
            <person name="Sorensen T."/>
        </authorList>
    </citation>
    <scope>NUCLEOTIDE SEQUENCE [LARGE SCALE GENOMIC DNA]</scope>
    <source>
        <strain evidence="2 3">CBS 117206</strain>
    </source>
</reference>
<dbReference type="InterPro" id="IPR011990">
    <property type="entry name" value="TPR-like_helical_dom_sf"/>
</dbReference>
<organism evidence="2 3">
    <name type="scientific">Apiospora kogelbergensis</name>
    <dbReference type="NCBI Taxonomy" id="1337665"/>
    <lineage>
        <taxon>Eukaryota</taxon>
        <taxon>Fungi</taxon>
        <taxon>Dikarya</taxon>
        <taxon>Ascomycota</taxon>
        <taxon>Pezizomycotina</taxon>
        <taxon>Sordariomycetes</taxon>
        <taxon>Xylariomycetidae</taxon>
        <taxon>Amphisphaeriales</taxon>
        <taxon>Apiosporaceae</taxon>
        <taxon>Apiospora</taxon>
    </lineage>
</organism>
<dbReference type="AlphaFoldDB" id="A0AAW0R2N6"/>
<dbReference type="Proteomes" id="UP001392437">
    <property type="component" value="Unassembled WGS sequence"/>
</dbReference>
<dbReference type="InterPro" id="IPR019734">
    <property type="entry name" value="TPR_rpt"/>
</dbReference>
<dbReference type="Pfam" id="PF13174">
    <property type="entry name" value="TPR_6"/>
    <property type="match status" value="1"/>
</dbReference>
<comment type="caution">
    <text evidence="2">The sequence shown here is derived from an EMBL/GenBank/DDBJ whole genome shotgun (WGS) entry which is preliminary data.</text>
</comment>
<protein>
    <submittedName>
        <fullName evidence="2">SET domain-containing protein</fullName>
    </submittedName>
</protein>
<dbReference type="EMBL" id="JAQQWP010000004">
    <property type="protein sequence ID" value="KAK8121511.1"/>
    <property type="molecule type" value="Genomic_DNA"/>
</dbReference>
<dbReference type="Gene3D" id="1.25.40.10">
    <property type="entry name" value="Tetratricopeptide repeat domain"/>
    <property type="match status" value="1"/>
</dbReference>
<keyword evidence="3" id="KW-1185">Reference proteome</keyword>
<proteinExistence type="predicted"/>
<feature type="domain" description="SET" evidence="1">
    <location>
        <begin position="357"/>
        <end position="548"/>
    </location>
</feature>
<dbReference type="PANTHER" id="PTHR47643">
    <property type="entry name" value="TPR DOMAIN PROTEIN (AFU_ORTHOLOGUE AFUA_5G12710)"/>
    <property type="match status" value="1"/>
</dbReference>
<dbReference type="SMART" id="SM00317">
    <property type="entry name" value="SET"/>
    <property type="match status" value="1"/>
</dbReference>
<evidence type="ECO:0000313" key="2">
    <source>
        <dbReference type="EMBL" id="KAK8121511.1"/>
    </source>
</evidence>
<dbReference type="Gene3D" id="2.170.270.10">
    <property type="entry name" value="SET domain"/>
    <property type="match status" value="1"/>
</dbReference>